<accession>A0ABT2TR08</accession>
<evidence type="ECO:0000313" key="3">
    <source>
        <dbReference type="Proteomes" id="UP001652409"/>
    </source>
</evidence>
<gene>
    <name evidence="2" type="ORF">OCV61_04375</name>
</gene>
<dbReference type="SUPFAM" id="SSF52540">
    <property type="entry name" value="P-loop containing nucleoside triphosphate hydrolases"/>
    <property type="match status" value="1"/>
</dbReference>
<evidence type="ECO:0000313" key="2">
    <source>
        <dbReference type="EMBL" id="MCU6764644.1"/>
    </source>
</evidence>
<organism evidence="2 3">
    <name type="scientific">Blautia ammoniilytica</name>
    <dbReference type="NCBI Taxonomy" id="2981782"/>
    <lineage>
        <taxon>Bacteria</taxon>
        <taxon>Bacillati</taxon>
        <taxon>Bacillota</taxon>
        <taxon>Clostridia</taxon>
        <taxon>Lachnospirales</taxon>
        <taxon>Lachnospiraceae</taxon>
        <taxon>Blautia</taxon>
    </lineage>
</organism>
<dbReference type="RefSeq" id="WP_158420883.1">
    <property type="nucleotide sequence ID" value="NZ_JAOQJL010000006.1"/>
</dbReference>
<dbReference type="Gene3D" id="3.40.50.300">
    <property type="entry name" value="P-loop containing nucleotide triphosphate hydrolases"/>
    <property type="match status" value="1"/>
</dbReference>
<proteinExistence type="predicted"/>
<reference evidence="2 3" key="1">
    <citation type="journal article" date="2021" name="ISME Commun">
        <title>Automated analysis of genomic sequences facilitates high-throughput and comprehensive description of bacteria.</title>
        <authorList>
            <person name="Hitch T.C.A."/>
        </authorList>
    </citation>
    <scope>NUCLEOTIDE SEQUENCE [LARGE SCALE GENOMIC DNA]</scope>
    <source>
        <strain evidence="2 3">Sanger_23</strain>
    </source>
</reference>
<dbReference type="EMBL" id="JAOQJL010000006">
    <property type="protein sequence ID" value="MCU6764644.1"/>
    <property type="molecule type" value="Genomic_DNA"/>
</dbReference>
<dbReference type="Proteomes" id="UP001652409">
    <property type="component" value="Unassembled WGS sequence"/>
</dbReference>
<sequence>MIKVDLITGFLGSGKTTFMKKYAEYLIEKGMNIGILENDHGAVNVDMMLLHDLEGEHCELEMIAGGCDRETHRRRFKTKLIAMGMCGYDRVLIEPSGIFDVDEFFDALYEEPLDKWYEIGNVITIVDAGLPEKLDGQGEYLLASEAAEAGCVVLSKCQKYSEEQADAAINHLNRALEQVKCSRRFQDEVLCKDWDTLTDRDFDMLLGCGYRTEAYEKQYFNEKQGFDTLYFMNMEIPGERLAGAAEKILNDSGCGQVSRIKGFVKEGDGWLEVNATHGEITVQPVSAGQAVIIVIGEGMKREQIQSYWEQE</sequence>
<dbReference type="InterPro" id="IPR051316">
    <property type="entry name" value="Zinc-reg_GTPase_activator"/>
</dbReference>
<keyword evidence="3" id="KW-1185">Reference proteome</keyword>
<protein>
    <submittedName>
        <fullName evidence="2">GTPase (G3E family)</fullName>
    </submittedName>
</protein>
<dbReference type="PANTHER" id="PTHR13748">
    <property type="entry name" value="COBW-RELATED"/>
    <property type="match status" value="1"/>
</dbReference>
<feature type="domain" description="CobW/HypB/UreG nucleotide-binding" evidence="1">
    <location>
        <begin position="5"/>
        <end position="174"/>
    </location>
</feature>
<evidence type="ECO:0000259" key="1">
    <source>
        <dbReference type="Pfam" id="PF02492"/>
    </source>
</evidence>
<name>A0ABT2TR08_9FIRM</name>
<dbReference type="Pfam" id="PF02492">
    <property type="entry name" value="cobW"/>
    <property type="match status" value="1"/>
</dbReference>
<dbReference type="InterPro" id="IPR003495">
    <property type="entry name" value="CobW/HypB/UreG_nucleotide-bd"/>
</dbReference>
<dbReference type="PANTHER" id="PTHR13748:SF62">
    <property type="entry name" value="COBW DOMAIN-CONTAINING PROTEIN"/>
    <property type="match status" value="1"/>
</dbReference>
<comment type="caution">
    <text evidence="2">The sequence shown here is derived from an EMBL/GenBank/DDBJ whole genome shotgun (WGS) entry which is preliminary data.</text>
</comment>
<dbReference type="InterPro" id="IPR027417">
    <property type="entry name" value="P-loop_NTPase"/>
</dbReference>